<keyword evidence="11" id="KW-1185">Reference proteome</keyword>
<comment type="pathway">
    <text evidence="8 9">Carbohydrate biosynthesis; gluconeogenesis.</text>
</comment>
<dbReference type="HAMAP" id="MF_00147_B">
    <property type="entry name" value="TIM_B"/>
    <property type="match status" value="1"/>
</dbReference>
<dbReference type="CDD" id="cd00311">
    <property type="entry name" value="TIM"/>
    <property type="match status" value="1"/>
</dbReference>
<comment type="pathway">
    <text evidence="2">Carbohydrate metabolism; erythritol degradation.</text>
</comment>
<feature type="binding site" evidence="8">
    <location>
        <position position="172"/>
    </location>
    <ligand>
        <name>substrate</name>
    </ligand>
</feature>
<dbReference type="PROSITE" id="PS00171">
    <property type="entry name" value="TIM_1"/>
    <property type="match status" value="1"/>
</dbReference>
<dbReference type="PANTHER" id="PTHR21139:SF42">
    <property type="entry name" value="TRIOSEPHOSPHATE ISOMERASE"/>
    <property type="match status" value="1"/>
</dbReference>
<comment type="function">
    <text evidence="8">Involved in the gluconeogenesis. Catalyzes stereospecifically the conversion of dihydroxyacetone phosphate (DHAP) to D-glyceraldehyde-3-phosphate (G3P).</text>
</comment>
<organism evidence="10 11">
    <name type="scientific">Halomonas aestuarii</name>
    <dbReference type="NCBI Taxonomy" id="1897729"/>
    <lineage>
        <taxon>Bacteria</taxon>
        <taxon>Pseudomonadati</taxon>
        <taxon>Pseudomonadota</taxon>
        <taxon>Gammaproteobacteria</taxon>
        <taxon>Oceanospirillales</taxon>
        <taxon>Halomonadaceae</taxon>
        <taxon>Halomonas</taxon>
    </lineage>
</organism>
<evidence type="ECO:0000313" key="10">
    <source>
        <dbReference type="EMBL" id="APE31011.1"/>
    </source>
</evidence>
<keyword evidence="4 8" id="KW-0312">Gluconeogenesis</keyword>
<dbReference type="InterPro" id="IPR022896">
    <property type="entry name" value="TrioseP_Isoase_bac/euk"/>
</dbReference>
<evidence type="ECO:0000256" key="2">
    <source>
        <dbReference type="ARBA" id="ARBA00004939"/>
    </source>
</evidence>
<sequence>MRMPLIAGNWKMNGSLSLVEEFGRAFARASLPVNVEVALMLPFPYLVPAGRALGETAVTVGAQTLSDQPSGAFTGEVSGAMLRDCGARHVLVGHSERRSLFGEGDAAVLARVRAALGEGLTPLLCVGETLEEREAERTEAVVLGQLEAVFDALDAAERPRLVVAYEPVWAIGTGRTATPDQAQSVHAAIRGRLARYDEALADGMRLLYGGSMKADNAAELLAQPDIDGGLVGGASLKVDDFLAICQSAG</sequence>
<dbReference type="GO" id="GO:0006096">
    <property type="term" value="P:glycolytic process"/>
    <property type="evidence" value="ECO:0007669"/>
    <property type="project" value="UniProtKB-UniRule"/>
</dbReference>
<evidence type="ECO:0000256" key="4">
    <source>
        <dbReference type="ARBA" id="ARBA00022432"/>
    </source>
</evidence>
<dbReference type="GO" id="GO:0019563">
    <property type="term" value="P:glycerol catabolic process"/>
    <property type="evidence" value="ECO:0007669"/>
    <property type="project" value="TreeGrafter"/>
</dbReference>
<dbReference type="InterPro" id="IPR020861">
    <property type="entry name" value="Triosephosphate_isomerase_AS"/>
</dbReference>
<feature type="binding site" evidence="8">
    <location>
        <begin position="9"/>
        <end position="11"/>
    </location>
    <ligand>
        <name>substrate</name>
    </ligand>
</feature>
<dbReference type="GO" id="GO:0006094">
    <property type="term" value="P:gluconeogenesis"/>
    <property type="evidence" value="ECO:0007669"/>
    <property type="project" value="UniProtKB-UniRule"/>
</dbReference>
<dbReference type="UniPathway" id="UPA00138"/>
<feature type="active site" description="Electrophile" evidence="8">
    <location>
        <position position="94"/>
    </location>
</feature>
<dbReference type="Gene3D" id="3.20.20.70">
    <property type="entry name" value="Aldolase class I"/>
    <property type="match status" value="1"/>
</dbReference>
<comment type="pathway">
    <text evidence="1 8 9">Carbohydrate degradation; glycolysis; D-glyceraldehyde 3-phosphate from glycerone phosphate: step 1/1.</text>
</comment>
<evidence type="ECO:0000256" key="6">
    <source>
        <dbReference type="ARBA" id="ARBA00023152"/>
    </source>
</evidence>
<dbReference type="PROSITE" id="PS51440">
    <property type="entry name" value="TIM_2"/>
    <property type="match status" value="1"/>
</dbReference>
<dbReference type="InterPro" id="IPR000652">
    <property type="entry name" value="Triosephosphate_isomerase"/>
</dbReference>
<dbReference type="EMBL" id="CP018139">
    <property type="protein sequence ID" value="APE31011.1"/>
    <property type="molecule type" value="Genomic_DNA"/>
</dbReference>
<evidence type="ECO:0000256" key="5">
    <source>
        <dbReference type="ARBA" id="ARBA00022490"/>
    </source>
</evidence>
<comment type="subunit">
    <text evidence="8 9">Homodimer.</text>
</comment>
<comment type="subcellular location">
    <subcellularLocation>
        <location evidence="8 9">Cytoplasm</location>
    </subcellularLocation>
</comment>
<name>A0A1J0VG39_9GAMM</name>
<dbReference type="FunFam" id="3.20.20.70:FF:000016">
    <property type="entry name" value="Triosephosphate isomerase"/>
    <property type="match status" value="1"/>
</dbReference>
<dbReference type="Pfam" id="PF00121">
    <property type="entry name" value="TIM"/>
    <property type="match status" value="1"/>
</dbReference>
<evidence type="ECO:0000256" key="9">
    <source>
        <dbReference type="RuleBase" id="RU363013"/>
    </source>
</evidence>
<proteinExistence type="inferred from homology"/>
<dbReference type="InterPro" id="IPR035990">
    <property type="entry name" value="TIM_sf"/>
</dbReference>
<keyword evidence="6 8" id="KW-0324">Glycolysis</keyword>
<dbReference type="GO" id="GO:0004807">
    <property type="term" value="F:triose-phosphate isomerase activity"/>
    <property type="evidence" value="ECO:0007669"/>
    <property type="project" value="UniProtKB-UniRule"/>
</dbReference>
<dbReference type="Proteomes" id="UP000181985">
    <property type="component" value="Chromosome"/>
</dbReference>
<evidence type="ECO:0000313" key="11">
    <source>
        <dbReference type="Proteomes" id="UP000181985"/>
    </source>
</evidence>
<evidence type="ECO:0000256" key="8">
    <source>
        <dbReference type="HAMAP-Rule" id="MF_00147"/>
    </source>
</evidence>
<comment type="catalytic activity">
    <reaction evidence="8 9">
        <text>D-glyceraldehyde 3-phosphate = dihydroxyacetone phosphate</text>
        <dbReference type="Rhea" id="RHEA:18585"/>
        <dbReference type="ChEBI" id="CHEBI:57642"/>
        <dbReference type="ChEBI" id="CHEBI:59776"/>
        <dbReference type="EC" id="5.3.1.1"/>
    </reaction>
</comment>
<dbReference type="AlphaFoldDB" id="A0A1J0VG39"/>
<dbReference type="SUPFAM" id="SSF51351">
    <property type="entry name" value="Triosephosphate isomerase (TIM)"/>
    <property type="match status" value="1"/>
</dbReference>
<dbReference type="GO" id="GO:0005829">
    <property type="term" value="C:cytosol"/>
    <property type="evidence" value="ECO:0007669"/>
    <property type="project" value="TreeGrafter"/>
</dbReference>
<dbReference type="GO" id="GO:0046166">
    <property type="term" value="P:glyceraldehyde-3-phosphate biosynthetic process"/>
    <property type="evidence" value="ECO:0007669"/>
    <property type="project" value="TreeGrafter"/>
</dbReference>
<dbReference type="EC" id="5.3.1.1" evidence="8 9"/>
<dbReference type="KEGG" id="hsi:BOX17_08625"/>
<feature type="binding site" evidence="8">
    <location>
        <position position="211"/>
    </location>
    <ligand>
        <name>substrate</name>
    </ligand>
</feature>
<keyword evidence="7 8" id="KW-0413">Isomerase</keyword>
<dbReference type="InterPro" id="IPR013785">
    <property type="entry name" value="Aldolase_TIM"/>
</dbReference>
<keyword evidence="5 8" id="KW-0963">Cytoplasm</keyword>
<protein>
    <recommendedName>
        <fullName evidence="8 9">Triosephosphate isomerase</fullName>
        <shortName evidence="8">TIM</shortName>
        <shortName evidence="8">TPI</shortName>
        <ecNumber evidence="8 9">5.3.1.1</ecNumber>
    </recommendedName>
    <alternativeName>
        <fullName evidence="8">Triose-phosphate isomerase</fullName>
    </alternativeName>
</protein>
<dbReference type="UniPathway" id="UPA00109">
    <property type="reaction ID" value="UER00189"/>
</dbReference>
<dbReference type="PANTHER" id="PTHR21139">
    <property type="entry name" value="TRIOSEPHOSPHATE ISOMERASE"/>
    <property type="match status" value="1"/>
</dbReference>
<comment type="similarity">
    <text evidence="3 8 9">Belongs to the triosephosphate isomerase family.</text>
</comment>
<dbReference type="OrthoDB" id="9809429at2"/>
<feature type="active site" description="Proton acceptor" evidence="8">
    <location>
        <position position="166"/>
    </location>
</feature>
<dbReference type="RefSeq" id="WP_071943652.1">
    <property type="nucleotide sequence ID" value="NZ_CP018139.1"/>
</dbReference>
<feature type="binding site" evidence="8">
    <location>
        <begin position="232"/>
        <end position="233"/>
    </location>
    <ligand>
        <name>substrate</name>
    </ligand>
</feature>
<reference evidence="11" key="1">
    <citation type="submission" date="2016-11" db="EMBL/GenBank/DDBJ databases">
        <title>Halolamina sediminis sp. nov., an extremely halophilic archaeon isolated from solar salt.</title>
        <authorList>
            <person name="Koh H.-W."/>
            <person name="Rani S."/>
            <person name="Park S.-J."/>
        </authorList>
    </citation>
    <scope>NUCLEOTIDE SEQUENCE [LARGE SCALE GENOMIC DNA]</scope>
    <source>
        <strain evidence="11">Hb3</strain>
    </source>
</reference>
<accession>A0A1J0VG39</accession>
<evidence type="ECO:0000256" key="7">
    <source>
        <dbReference type="ARBA" id="ARBA00023235"/>
    </source>
</evidence>
<evidence type="ECO:0000256" key="3">
    <source>
        <dbReference type="ARBA" id="ARBA00007422"/>
    </source>
</evidence>
<dbReference type="NCBIfam" id="TIGR00419">
    <property type="entry name" value="tim"/>
    <property type="match status" value="1"/>
</dbReference>
<gene>
    <name evidence="8" type="primary">tpiA</name>
    <name evidence="10" type="ORF">BOX17_08625</name>
</gene>
<evidence type="ECO:0000256" key="1">
    <source>
        <dbReference type="ARBA" id="ARBA00004680"/>
    </source>
</evidence>